<reference evidence="10 11" key="1">
    <citation type="submission" date="2016-11" db="EMBL/GenBank/DDBJ databases">
        <authorList>
            <person name="Jaros S."/>
            <person name="Januszkiewicz K."/>
            <person name="Wedrychowicz H."/>
        </authorList>
    </citation>
    <scope>NUCLEOTIDE SEQUENCE [LARGE SCALE GENOMIC DNA]</scope>
    <source>
        <strain evidence="10 11">DSM 21864</strain>
    </source>
</reference>
<proteinExistence type="inferred from homology"/>
<dbReference type="GO" id="GO:0009011">
    <property type="term" value="F:alpha-1,4-glucan glucosyltransferase (ADP-glucose donor) activity"/>
    <property type="evidence" value="ECO:0007669"/>
    <property type="project" value="UniProtKB-UniRule"/>
</dbReference>
<keyword evidence="6 7" id="KW-0320">Glycogen biosynthesis</keyword>
<dbReference type="NCBIfam" id="TIGR02095">
    <property type="entry name" value="glgA"/>
    <property type="match status" value="1"/>
</dbReference>
<dbReference type="UniPathway" id="UPA00164"/>
<gene>
    <name evidence="7" type="primary">glgA</name>
    <name evidence="10" type="ORF">SAMN05444401_0556</name>
</gene>
<keyword evidence="5 7" id="KW-0808">Transferase</keyword>
<dbReference type="SUPFAM" id="SSF53756">
    <property type="entry name" value="UDP-Glycosyltransferase/glycogen phosphorylase"/>
    <property type="match status" value="1"/>
</dbReference>
<feature type="domain" description="Starch synthase catalytic" evidence="9">
    <location>
        <begin position="3"/>
        <end position="238"/>
    </location>
</feature>
<dbReference type="PANTHER" id="PTHR45825:SF11">
    <property type="entry name" value="ALPHA AMYLASE DOMAIN-CONTAINING PROTEIN"/>
    <property type="match status" value="1"/>
</dbReference>
<organism evidence="10 11">
    <name type="scientific">Clostridium amylolyticum</name>
    <dbReference type="NCBI Taxonomy" id="1121298"/>
    <lineage>
        <taxon>Bacteria</taxon>
        <taxon>Bacillati</taxon>
        <taxon>Bacillota</taxon>
        <taxon>Clostridia</taxon>
        <taxon>Eubacteriales</taxon>
        <taxon>Clostridiaceae</taxon>
        <taxon>Clostridium</taxon>
    </lineage>
</organism>
<comment type="catalytic activity">
    <reaction evidence="1 7">
        <text>[(1-&gt;4)-alpha-D-glucosyl](n) + ADP-alpha-D-glucose = [(1-&gt;4)-alpha-D-glucosyl](n+1) + ADP + H(+)</text>
        <dbReference type="Rhea" id="RHEA:18189"/>
        <dbReference type="Rhea" id="RHEA-COMP:9584"/>
        <dbReference type="Rhea" id="RHEA-COMP:9587"/>
        <dbReference type="ChEBI" id="CHEBI:15378"/>
        <dbReference type="ChEBI" id="CHEBI:15444"/>
        <dbReference type="ChEBI" id="CHEBI:57498"/>
        <dbReference type="ChEBI" id="CHEBI:456216"/>
        <dbReference type="EC" id="2.4.1.21"/>
    </reaction>
</comment>
<evidence type="ECO:0000256" key="2">
    <source>
        <dbReference type="ARBA" id="ARBA00002764"/>
    </source>
</evidence>
<evidence type="ECO:0000256" key="4">
    <source>
        <dbReference type="ARBA" id="ARBA00022676"/>
    </source>
</evidence>
<dbReference type="CDD" id="cd03791">
    <property type="entry name" value="GT5_Glycogen_synthase_DULL1-like"/>
    <property type="match status" value="1"/>
</dbReference>
<dbReference type="Proteomes" id="UP000184080">
    <property type="component" value="Unassembled WGS sequence"/>
</dbReference>
<keyword evidence="11" id="KW-1185">Reference proteome</keyword>
<evidence type="ECO:0000256" key="6">
    <source>
        <dbReference type="ARBA" id="ARBA00023056"/>
    </source>
</evidence>
<dbReference type="Pfam" id="PF00534">
    <property type="entry name" value="Glycos_transf_1"/>
    <property type="match status" value="1"/>
</dbReference>
<evidence type="ECO:0000256" key="5">
    <source>
        <dbReference type="ARBA" id="ARBA00022679"/>
    </source>
</evidence>
<dbReference type="GO" id="GO:0004373">
    <property type="term" value="F:alpha-1,4-glucan glucosyltransferase (UDP-glucose donor) activity"/>
    <property type="evidence" value="ECO:0007669"/>
    <property type="project" value="InterPro"/>
</dbReference>
<comment type="pathway">
    <text evidence="7">Glycan biosynthesis; glycogen biosynthesis.</text>
</comment>
<evidence type="ECO:0000256" key="1">
    <source>
        <dbReference type="ARBA" id="ARBA00001478"/>
    </source>
</evidence>
<evidence type="ECO:0000313" key="11">
    <source>
        <dbReference type="Proteomes" id="UP000184080"/>
    </source>
</evidence>
<dbReference type="STRING" id="1121298.SAMN05444401_0556"/>
<evidence type="ECO:0000256" key="3">
    <source>
        <dbReference type="ARBA" id="ARBA00010281"/>
    </source>
</evidence>
<comment type="caution">
    <text evidence="7">Lacks conserved residue(s) required for the propagation of feature annotation.</text>
</comment>
<comment type="function">
    <text evidence="2 7">Synthesizes alpha-1,4-glucan chains using ADP-glucose.</text>
</comment>
<dbReference type="Gene3D" id="3.40.50.2000">
    <property type="entry name" value="Glycogen Phosphorylase B"/>
    <property type="match status" value="2"/>
</dbReference>
<dbReference type="EMBL" id="FQZO01000017">
    <property type="protein sequence ID" value="SHK08717.1"/>
    <property type="molecule type" value="Genomic_DNA"/>
</dbReference>
<evidence type="ECO:0000259" key="9">
    <source>
        <dbReference type="Pfam" id="PF08323"/>
    </source>
</evidence>
<dbReference type="EC" id="2.4.1.21" evidence="7"/>
<sequence length="474" mass="54861">MLKVLFAAAEAYPFMQTGGLGDVAYALPKALKAQGVDVRIIMPLYNMEKKYRKSMVKIADFNTYIGWKTVNCTLNYLEYEGIIYYFIENEYYFKRSSPYGFYDDAERFTYFSKAVLEGIKYLGDFIPDILHCNDWHTALMIPLKGAYYSEEVPYTSIKTVFTIHNMLYQGNFGKEALGMLGLSEEKYYTEDIFKHYEGVSFMKGALAKADKITTVSKTYGEEIKLPWFSYGLDKILKKRSKDLKGIVNGIDYESYNPESDKDIVYNYSSKEISVKRENKLALQKELNLTQGEDIPMLSIISRFSEQKGIELVQEIMPLIMDMELQLVVVGGGFESYENMFKHYASKYPHKMAAQIPFNRELSKRVYASSDIFLMPSQFEACGIGQLIAMRYGTVPIVRKTGGLKDTVKIYNEYKDTGNGFVFNNYDPSEFLHEIKRALKLYNNKEKWNTLIKRNMHIDTSWKTSAKEYIKLYES</sequence>
<dbReference type="HAMAP" id="MF_00484">
    <property type="entry name" value="Glycogen_synth"/>
    <property type="match status" value="1"/>
</dbReference>
<evidence type="ECO:0000313" key="10">
    <source>
        <dbReference type="EMBL" id="SHK08717.1"/>
    </source>
</evidence>
<evidence type="ECO:0000256" key="7">
    <source>
        <dbReference type="HAMAP-Rule" id="MF_00484"/>
    </source>
</evidence>
<evidence type="ECO:0000259" key="8">
    <source>
        <dbReference type="Pfam" id="PF00534"/>
    </source>
</evidence>
<name>A0A1M6PLJ9_9CLOT</name>
<protein>
    <recommendedName>
        <fullName evidence="7">Glycogen synthase</fullName>
        <ecNumber evidence="7">2.4.1.21</ecNumber>
    </recommendedName>
    <alternativeName>
        <fullName evidence="7">Starch [bacterial glycogen] synthase</fullName>
    </alternativeName>
</protein>
<keyword evidence="4 7" id="KW-0328">Glycosyltransferase</keyword>
<dbReference type="InterPro" id="IPR011835">
    <property type="entry name" value="GS/SS"/>
</dbReference>
<dbReference type="AlphaFoldDB" id="A0A1M6PLJ9"/>
<dbReference type="Pfam" id="PF08323">
    <property type="entry name" value="Glyco_transf_5"/>
    <property type="match status" value="1"/>
</dbReference>
<accession>A0A1M6PLJ9</accession>
<dbReference type="PANTHER" id="PTHR45825">
    <property type="entry name" value="GRANULE-BOUND STARCH SYNTHASE 1, CHLOROPLASTIC/AMYLOPLASTIC"/>
    <property type="match status" value="1"/>
</dbReference>
<dbReference type="NCBIfam" id="NF001898">
    <property type="entry name" value="PRK00654.1-1"/>
    <property type="match status" value="1"/>
</dbReference>
<comment type="similarity">
    <text evidence="3 7">Belongs to the glycosyltransferase 1 family. Bacterial/plant glycogen synthase subfamily.</text>
</comment>
<dbReference type="GO" id="GO:0005978">
    <property type="term" value="P:glycogen biosynthetic process"/>
    <property type="evidence" value="ECO:0007669"/>
    <property type="project" value="UniProtKB-UniRule"/>
</dbReference>
<dbReference type="InterPro" id="IPR013534">
    <property type="entry name" value="Starch_synth_cat_dom"/>
</dbReference>
<dbReference type="InterPro" id="IPR001296">
    <property type="entry name" value="Glyco_trans_1"/>
</dbReference>
<feature type="domain" description="Glycosyl transferase family 1" evidence="8">
    <location>
        <begin position="295"/>
        <end position="448"/>
    </location>
</feature>